<evidence type="ECO:0000256" key="11">
    <source>
        <dbReference type="SAM" id="Coils"/>
    </source>
</evidence>
<dbReference type="InterPro" id="IPR015341">
    <property type="entry name" value="Glyco_hydro_38_cen"/>
</dbReference>
<dbReference type="Gene3D" id="2.70.98.30">
    <property type="entry name" value="Golgi alpha-mannosidase II, domain 4"/>
    <property type="match status" value="1"/>
</dbReference>
<evidence type="ECO:0000256" key="9">
    <source>
        <dbReference type="ARBA" id="ARBA00093232"/>
    </source>
</evidence>
<evidence type="ECO:0000256" key="5">
    <source>
        <dbReference type="ARBA" id="ARBA00022833"/>
    </source>
</evidence>
<dbReference type="Pfam" id="PF07748">
    <property type="entry name" value="Glyco_hydro_38C"/>
    <property type="match status" value="1"/>
</dbReference>
<dbReference type="GeneID" id="100904342"/>
<keyword evidence="11" id="KW-0175">Coiled coil</keyword>
<dbReference type="GO" id="GO:0006491">
    <property type="term" value="P:N-glycan processing"/>
    <property type="evidence" value="ECO:0007669"/>
    <property type="project" value="TreeGrafter"/>
</dbReference>
<keyword evidence="12" id="KW-1133">Transmembrane helix</keyword>
<dbReference type="GO" id="GO:0030246">
    <property type="term" value="F:carbohydrate binding"/>
    <property type="evidence" value="ECO:0007669"/>
    <property type="project" value="InterPro"/>
</dbReference>
<evidence type="ECO:0000256" key="8">
    <source>
        <dbReference type="ARBA" id="ARBA00059516"/>
    </source>
</evidence>
<comment type="catalytic activity">
    <reaction evidence="9">
        <text>N(4)-{beta-D-GlcNAc-(1-&gt;2)-alpha-D-Man-(1-&gt;3)-[alpha-D-Man-(1-&gt;3)-[alpha-D-Man-(1-&gt;6)]-alpha-D-Man-(1-&gt;6)]-beta-D-Man-(1-&gt;4)-beta-D-GlcNAc-(1-&gt;4)-beta-D-GlcNAc}-L-asparaginyl-[protein] + 2 H2O = 2 alpha-D-mannopyranose + an N(4)-{beta-D-GlcNAc-(1-&gt;2)-alpha-D-Man-(1-&gt;3)-[alpha-D-Man-(1-&gt;6)]-beta-D-Man-(1-&gt;4)-beta-D-GlcNAc-(1-&gt;4)-beta-D-GlcNAc}-L-asparaginyl-[protein]</text>
        <dbReference type="Rhea" id="RHEA:56052"/>
        <dbReference type="Rhea" id="RHEA-COMP:14368"/>
        <dbReference type="Rhea" id="RHEA-COMP:14369"/>
        <dbReference type="ChEBI" id="CHEBI:15377"/>
        <dbReference type="ChEBI" id="CHEBI:28729"/>
        <dbReference type="ChEBI" id="CHEBI:60615"/>
        <dbReference type="ChEBI" id="CHEBI:60625"/>
        <dbReference type="EC" id="3.2.1.114"/>
    </reaction>
</comment>
<evidence type="ECO:0000256" key="3">
    <source>
        <dbReference type="ARBA" id="ARBA00022723"/>
    </source>
</evidence>
<dbReference type="Gene3D" id="2.60.40.1180">
    <property type="entry name" value="Golgi alpha-mannosidase II"/>
    <property type="match status" value="1"/>
</dbReference>
<dbReference type="CDD" id="cd10809">
    <property type="entry name" value="GH38N_AMII_GMII_SfManIII_like"/>
    <property type="match status" value="1"/>
</dbReference>
<reference evidence="15" key="1">
    <citation type="submission" date="2025-08" db="UniProtKB">
        <authorList>
            <consortium name="RefSeq"/>
        </authorList>
    </citation>
    <scope>IDENTIFICATION</scope>
</reference>
<comment type="cofactor">
    <cofactor evidence="10">
        <name>Zn(2+)</name>
        <dbReference type="ChEBI" id="CHEBI:29105"/>
    </cofactor>
    <text evidence="10">Binds 1 zinc ion per subunit.</text>
</comment>
<keyword evidence="4 10" id="KW-0378">Hydrolase</keyword>
<sequence length="1095" mass="124212">MRRTLAFGLMWRLIKLYSHIIICVALIGLCYMVILRGVGSPRIREPRPLNMDSELQSIELEVQKNRMELAALKQNLNEVEKRNGVRTVTESALDSSTMICVKKPPTVAKTDYNLWQVIQDVEFTNEDGGAWKQGWNIEYDATQWHEKNLLKVFVVPHSHNDPGWIKTFDQYYTEQTRNILTIAVSKLMEFPDMRFIWAEVSFFARWYDDQPQVQRDKVAKLINDGRLEFVTGGWVMNDEANTHYYAMIEQHVLGHKWIETHFPKAPKPRNGWAIDPFGLSPTMAFLLKEFGLKNMVIQRLHYFLKKHLASSKALEFHWRQPWDNVGNTDMFCHAMPFYSYDVPHTCGPDPAVCCQFDFARMGSSRMSCPWKQPPMKIDKNNVAARSQILLDQYRRKAQLYQTNSILIPLGDDFRYDRAAEWNAQYTNYRAIMDYVNNNTKLNARIHFATLEDYFRSVEEDLRTSAVTIPSLSGDFFTYADKNDEYWSGFYTSRPFYKFLDRRAESILRIAEITSSLARANGMKCKIDAELDAARRGLSLFQHHDGITGTAKTHVMRDYGAKLNRAISDSMKIIHLSTESLLGNPNSCDSDFVINLNGTTEGYSSRVVLDFKKSSYDVAVVNTLTSYRREIVSIYTVSPDITVKGAVSQLSPVFDDCRIRDDLYELSFEVELRPLEIKSFVVTRGGQETAPLRASIDFYKIGSCSNSGGGVFQVSSSDEKNMKIQTSGITATFSAYTGLLTRLTQNAAQASTEISFWKYSTPQGSGNTNRDRSGAYLFMPEKDAPTGIRFNPSTVVVIQGSLLSEVISITPDITTHFRIKESPGIDGQSIEIHNIVDLSRNTNFELMMKVSTLIDSSSIFTDLNGFSYVERKYQHRLPVQANVYPMSSMLYLQDSQTRLSLASAQPLGVTDRGEKGTFYVFLDRRLNQDDNRGLGQTVTDNVPALSSFRLSIESQEEEDPRPSLLSLLSYHALTSPLLPLVVNGIGKDSYSSSSTLQPCGLHLVNVRTLESSSDEPRFLVTLHNEGYSCSEVVPTEVCQITDAGMDLTTLFGRVFDENAQFTSLSDLHPGEDFHITENIHVPTNHIKAVKLSRMFT</sequence>
<dbReference type="GO" id="GO:0046872">
    <property type="term" value="F:metal ion binding"/>
    <property type="evidence" value="ECO:0007669"/>
    <property type="project" value="UniProtKB-KW"/>
</dbReference>
<keyword evidence="12" id="KW-0472">Membrane</keyword>
<keyword evidence="6" id="KW-1015">Disulfide bond</keyword>
<protein>
    <recommendedName>
        <fullName evidence="10">Alpha-mannosidase</fullName>
        <ecNumber evidence="10">3.2.1.-</ecNumber>
    </recommendedName>
</protein>
<evidence type="ECO:0000256" key="2">
    <source>
        <dbReference type="ARBA" id="ARBA00011748"/>
    </source>
</evidence>
<keyword evidence="5 10" id="KW-0862">Zinc</keyword>
<dbReference type="KEGG" id="goe:100904342"/>
<comment type="subunit">
    <text evidence="2">Homodimer; disulfide-linked.</text>
</comment>
<dbReference type="CTD" id="41126"/>
<accession>A0AAJ6QZ12</accession>
<evidence type="ECO:0000256" key="7">
    <source>
        <dbReference type="ARBA" id="ARBA00023295"/>
    </source>
</evidence>
<dbReference type="PANTHER" id="PTHR11607">
    <property type="entry name" value="ALPHA-MANNOSIDASE"/>
    <property type="match status" value="1"/>
</dbReference>
<evidence type="ECO:0000256" key="6">
    <source>
        <dbReference type="ARBA" id="ARBA00023157"/>
    </source>
</evidence>
<dbReference type="InterPro" id="IPR028995">
    <property type="entry name" value="Glyco_hydro_57/38_cen_sf"/>
</dbReference>
<dbReference type="PANTHER" id="PTHR11607:SF3">
    <property type="entry name" value="LYSOSOMAL ALPHA-MANNOSIDASE"/>
    <property type="match status" value="1"/>
</dbReference>
<dbReference type="GO" id="GO:0000139">
    <property type="term" value="C:Golgi membrane"/>
    <property type="evidence" value="ECO:0007669"/>
    <property type="project" value="TreeGrafter"/>
</dbReference>
<dbReference type="InterPro" id="IPR011682">
    <property type="entry name" value="Glyco_hydro_38_C"/>
</dbReference>
<dbReference type="SUPFAM" id="SSF88713">
    <property type="entry name" value="Glycoside hydrolase/deacetylase"/>
    <property type="match status" value="1"/>
</dbReference>
<dbReference type="Pfam" id="PF01074">
    <property type="entry name" value="Glyco_hydro_38N"/>
    <property type="match status" value="1"/>
</dbReference>
<evidence type="ECO:0000256" key="1">
    <source>
        <dbReference type="ARBA" id="ARBA00009792"/>
    </source>
</evidence>
<dbReference type="FunFam" id="1.20.1270.50:FF:000001">
    <property type="entry name" value="Alpha-mannosidase"/>
    <property type="match status" value="1"/>
</dbReference>
<keyword evidence="3 10" id="KW-0479">Metal-binding</keyword>
<dbReference type="InterPro" id="IPR011013">
    <property type="entry name" value="Gal_mutarotase_sf_dom"/>
</dbReference>
<dbReference type="GO" id="GO:0006013">
    <property type="term" value="P:mannose metabolic process"/>
    <property type="evidence" value="ECO:0007669"/>
    <property type="project" value="InterPro"/>
</dbReference>
<dbReference type="Gene3D" id="3.20.110.10">
    <property type="entry name" value="Glycoside hydrolase 38, N terminal domain"/>
    <property type="match status" value="1"/>
</dbReference>
<dbReference type="InterPro" id="IPR037094">
    <property type="entry name" value="Glyco_hydro_38_cen_sf"/>
</dbReference>
<evidence type="ECO:0000313" key="15">
    <source>
        <dbReference type="RefSeq" id="XP_003748507.1"/>
    </source>
</evidence>
<dbReference type="InterPro" id="IPR050843">
    <property type="entry name" value="Glycosyl_Hydrlase_38"/>
</dbReference>
<dbReference type="SUPFAM" id="SSF74650">
    <property type="entry name" value="Galactose mutarotase-like"/>
    <property type="match status" value="1"/>
</dbReference>
<dbReference type="FunFam" id="3.20.110.10:FF:000003">
    <property type="entry name" value="Alpha-mannosidase"/>
    <property type="match status" value="1"/>
</dbReference>
<dbReference type="InterPro" id="IPR000602">
    <property type="entry name" value="Glyco_hydro_38_N"/>
</dbReference>
<proteinExistence type="inferred from homology"/>
<dbReference type="InterPro" id="IPR027291">
    <property type="entry name" value="Glyco_hydro_38_N_sf"/>
</dbReference>
<evidence type="ECO:0000259" key="13">
    <source>
        <dbReference type="SMART" id="SM00872"/>
    </source>
</evidence>
<dbReference type="Proteomes" id="UP000694867">
    <property type="component" value="Unplaced"/>
</dbReference>
<dbReference type="AlphaFoldDB" id="A0AAJ6QZ12"/>
<feature type="transmembrane region" description="Helical" evidence="12">
    <location>
        <begin position="20"/>
        <end position="39"/>
    </location>
</feature>
<dbReference type="EC" id="3.2.1.-" evidence="10"/>
<organism evidence="14 15">
    <name type="scientific">Galendromus occidentalis</name>
    <name type="common">western predatory mite</name>
    <dbReference type="NCBI Taxonomy" id="34638"/>
    <lineage>
        <taxon>Eukaryota</taxon>
        <taxon>Metazoa</taxon>
        <taxon>Ecdysozoa</taxon>
        <taxon>Arthropoda</taxon>
        <taxon>Chelicerata</taxon>
        <taxon>Arachnida</taxon>
        <taxon>Acari</taxon>
        <taxon>Parasitiformes</taxon>
        <taxon>Mesostigmata</taxon>
        <taxon>Gamasina</taxon>
        <taxon>Phytoseioidea</taxon>
        <taxon>Phytoseiidae</taxon>
        <taxon>Typhlodrominae</taxon>
        <taxon>Galendromus</taxon>
    </lineage>
</organism>
<gene>
    <name evidence="15" type="primary">LOC100904342</name>
</gene>
<dbReference type="RefSeq" id="XP_003748507.1">
    <property type="nucleotide sequence ID" value="XM_003748459.2"/>
</dbReference>
<dbReference type="InterPro" id="IPR013780">
    <property type="entry name" value="Glyco_hydro_b"/>
</dbReference>
<evidence type="ECO:0000256" key="12">
    <source>
        <dbReference type="SAM" id="Phobius"/>
    </source>
</evidence>
<dbReference type="Gene3D" id="1.20.1270.50">
    <property type="entry name" value="Glycoside hydrolase family 38, central domain"/>
    <property type="match status" value="1"/>
</dbReference>
<name>A0AAJ6QZ12_9ACAR</name>
<keyword evidence="7 10" id="KW-0326">Glycosidase</keyword>
<feature type="domain" description="Glycoside hydrolase family 38 central" evidence="13">
    <location>
        <begin position="484"/>
        <end position="562"/>
    </location>
</feature>
<dbReference type="Pfam" id="PF09261">
    <property type="entry name" value="Alpha-mann_mid"/>
    <property type="match status" value="1"/>
</dbReference>
<keyword evidence="12" id="KW-0812">Transmembrane</keyword>
<evidence type="ECO:0000313" key="14">
    <source>
        <dbReference type="Proteomes" id="UP000694867"/>
    </source>
</evidence>
<comment type="function">
    <text evidence="8">Catalyzes the first committed step in the biosynthesis of complex N-glycans. It controls conversion of high mannose to complex N-glycans; the final hydrolytic step in the N-glycan maturation pathway.</text>
</comment>
<dbReference type="SUPFAM" id="SSF88688">
    <property type="entry name" value="Families 57/38 glycoside transferase middle domain"/>
    <property type="match status" value="1"/>
</dbReference>
<dbReference type="GO" id="GO:0004572">
    <property type="term" value="F:mannosyl-oligosaccharide 1,3-1,6-alpha-mannosidase activity"/>
    <property type="evidence" value="ECO:0007669"/>
    <property type="project" value="UniProtKB-EC"/>
</dbReference>
<dbReference type="SMART" id="SM00872">
    <property type="entry name" value="Alpha-mann_mid"/>
    <property type="match status" value="1"/>
</dbReference>
<keyword evidence="14" id="KW-1185">Reference proteome</keyword>
<evidence type="ECO:0000256" key="4">
    <source>
        <dbReference type="ARBA" id="ARBA00022801"/>
    </source>
</evidence>
<dbReference type="InterPro" id="IPR011330">
    <property type="entry name" value="Glyco_hydro/deAcase_b/a-brl"/>
</dbReference>
<feature type="coiled-coil region" evidence="11">
    <location>
        <begin position="55"/>
        <end position="82"/>
    </location>
</feature>
<evidence type="ECO:0000256" key="10">
    <source>
        <dbReference type="RuleBase" id="RU361199"/>
    </source>
</evidence>
<comment type="similarity">
    <text evidence="1 10">Belongs to the glycosyl hydrolase 38 family.</text>
</comment>